<keyword evidence="7" id="KW-1185">Reference proteome</keyword>
<dbReference type="AlphaFoldDB" id="A0A058Z8M1"/>
<keyword evidence="4" id="KW-0175">Coiled coil</keyword>
<dbReference type="OrthoDB" id="120976at2759"/>
<dbReference type="GO" id="GO:0005096">
    <property type="term" value="F:GTPase activator activity"/>
    <property type="evidence" value="ECO:0007669"/>
    <property type="project" value="UniProtKB-KW"/>
</dbReference>
<dbReference type="STRING" id="691883.A0A058Z8M1"/>
<dbReference type="GO" id="GO:0006913">
    <property type="term" value="P:nucleocytoplasmic transport"/>
    <property type="evidence" value="ECO:0007669"/>
    <property type="project" value="TreeGrafter"/>
</dbReference>
<dbReference type="SUPFAM" id="SSF52047">
    <property type="entry name" value="RNI-like"/>
    <property type="match status" value="1"/>
</dbReference>
<keyword evidence="3" id="KW-0677">Repeat</keyword>
<name>A0A058Z8M1_FONAL</name>
<organism evidence="6">
    <name type="scientific">Fonticula alba</name>
    <name type="common">Slime mold</name>
    <dbReference type="NCBI Taxonomy" id="691883"/>
    <lineage>
        <taxon>Eukaryota</taxon>
        <taxon>Rotosphaerida</taxon>
        <taxon>Fonticulaceae</taxon>
        <taxon>Fonticula</taxon>
    </lineage>
</organism>
<dbReference type="PANTHER" id="PTHR24113">
    <property type="entry name" value="RAN GTPASE-ACTIVATING PROTEIN 1"/>
    <property type="match status" value="1"/>
</dbReference>
<dbReference type="SMART" id="SM00368">
    <property type="entry name" value="LRR_RI"/>
    <property type="match status" value="11"/>
</dbReference>
<dbReference type="EMBL" id="KB932204">
    <property type="protein sequence ID" value="KCV70595.1"/>
    <property type="molecule type" value="Genomic_DNA"/>
</dbReference>
<feature type="compositionally biased region" description="Basic residues" evidence="5">
    <location>
        <begin position="337"/>
        <end position="353"/>
    </location>
</feature>
<keyword evidence="2" id="KW-0433">Leucine-rich repeat</keyword>
<feature type="compositionally biased region" description="Low complexity" evidence="5">
    <location>
        <begin position="323"/>
        <end position="336"/>
    </location>
</feature>
<keyword evidence="1" id="KW-0343">GTPase activation</keyword>
<dbReference type="PANTHER" id="PTHR24113:SF12">
    <property type="entry name" value="RAN GTPASE-ACTIVATING PROTEIN 1"/>
    <property type="match status" value="1"/>
</dbReference>
<feature type="coiled-coil region" evidence="4">
    <location>
        <begin position="757"/>
        <end position="784"/>
    </location>
</feature>
<dbReference type="GO" id="GO:0005634">
    <property type="term" value="C:nucleus"/>
    <property type="evidence" value="ECO:0007669"/>
    <property type="project" value="TreeGrafter"/>
</dbReference>
<feature type="compositionally biased region" description="Low complexity" evidence="5">
    <location>
        <begin position="266"/>
        <end position="289"/>
    </location>
</feature>
<dbReference type="Gene3D" id="3.80.10.10">
    <property type="entry name" value="Ribonuclease Inhibitor"/>
    <property type="match status" value="3"/>
</dbReference>
<dbReference type="InterPro" id="IPR032675">
    <property type="entry name" value="LRR_dom_sf"/>
</dbReference>
<accession>A0A058Z8M1</accession>
<dbReference type="RefSeq" id="XP_009495111.1">
    <property type="nucleotide sequence ID" value="XM_009496836.1"/>
</dbReference>
<evidence type="ECO:0000313" key="7">
    <source>
        <dbReference type="Proteomes" id="UP000030693"/>
    </source>
</evidence>
<evidence type="ECO:0000256" key="1">
    <source>
        <dbReference type="ARBA" id="ARBA00022468"/>
    </source>
</evidence>
<gene>
    <name evidence="6" type="ORF">H696_02953</name>
</gene>
<evidence type="ECO:0000256" key="3">
    <source>
        <dbReference type="ARBA" id="ARBA00022737"/>
    </source>
</evidence>
<dbReference type="Proteomes" id="UP000030693">
    <property type="component" value="Unassembled WGS sequence"/>
</dbReference>
<evidence type="ECO:0000313" key="6">
    <source>
        <dbReference type="EMBL" id="KCV70595.1"/>
    </source>
</evidence>
<dbReference type="InterPro" id="IPR001611">
    <property type="entry name" value="Leu-rich_rpt"/>
</dbReference>
<dbReference type="GO" id="GO:0048471">
    <property type="term" value="C:perinuclear region of cytoplasm"/>
    <property type="evidence" value="ECO:0007669"/>
    <property type="project" value="TreeGrafter"/>
</dbReference>
<evidence type="ECO:0000256" key="4">
    <source>
        <dbReference type="SAM" id="Coils"/>
    </source>
</evidence>
<evidence type="ECO:0000256" key="2">
    <source>
        <dbReference type="ARBA" id="ARBA00022614"/>
    </source>
</evidence>
<sequence length="997" mass="104291">MNVITIHESPFNGGMLGPATPGSGPSASSSVGSLLCDSCVLPTSPSSCASGPVCPRRLASVDFSGSASRGLFPFNPLVQPLRIAIRSESHHDLTDLAIALALQPEGILCPVFSHGSGVFTASLSFLGPDAGPDASRELARPHSLSAAELIIFSTAAGGVASERPAQGGSPAVPSWLDRAIAAGLAMPDWVPLQVLTVDLCIREIPPSVSECLLLDQAHSRGTALASSSSDRISLSRDASVERDLIEVVASCTLTDVVGQLPGDPAPGGASSPGRSSQDPALSSSAPAALVHDSCPAQGPLDGHIPIPEPMSSSVEPVRGFDMATGGSATPGATAAGPRRRGRSFRRGLRHYFRKSADTSGHSSAMGGSGDSRALSPPPPGSAANSTSSRDLLEVDRRLSQLCSRLLQVDPLVPEVATTDRARGGAPGPAGSWSPTADIASTGPGLNLCLWGLALGHPHGVASQQTLVDSDVWDLLSQLLSRVSSPHCRSVAHPLSSPHLTRLSLVQCYLGDRGLEVLMKSMVAGWQWLMFASWINSSPGVEAGSERHLHHRREGRLLEGILQPWPIELDLASNSITPLGCQYLADWLSFPVSIRSLNLESNPLLPEGVTAVVQALWRSRVTSEPSSLEELNLNSTSAGEAVAAVGAMLAHGWPGAAAASPDTHSATATPITGSPRLDEGPSLVPLFNLQRGTLSSGPVHLRVLRLAGCDLHDLSPLAMALRVNQSLEHLDLSQNLGINMASMLDLVEALRQGGCRSLTLLNLEMTDLSDEVANALAELLRFQADQRQATEQPASPVAIAPATELAGDQTPPSDDVPSMPAGRVLASRLRVLNLRHNNRVGFASWASFGRVLAHPANGLESLDLADCSIGCRGLCLLFEKALLAGHQPLQLPDLDLSYNDIGDAGVGALSGFLAALPSHSVLNRIVLRGNRITKLGMDQLLQAVEQVVSRSDPEAPWRAAVNLDSNHIEPKWWGLRHATSPPPGGVTDAAPPSPQAHP</sequence>
<reference evidence="6" key="1">
    <citation type="submission" date="2013-04" db="EMBL/GenBank/DDBJ databases">
        <title>The Genome Sequence of Fonticula alba ATCC 38817.</title>
        <authorList>
            <consortium name="The Broad Institute Genomics Platform"/>
            <person name="Russ C."/>
            <person name="Cuomo C."/>
            <person name="Burger G."/>
            <person name="Gray M.W."/>
            <person name="Holland P.W.H."/>
            <person name="King N."/>
            <person name="Lang F.B.F."/>
            <person name="Roger A.J."/>
            <person name="Ruiz-Trillo I."/>
            <person name="Brown M."/>
            <person name="Walker B."/>
            <person name="Young S."/>
            <person name="Zeng Q."/>
            <person name="Gargeya S."/>
            <person name="Fitzgerald M."/>
            <person name="Haas B."/>
            <person name="Abouelleil A."/>
            <person name="Allen A.W."/>
            <person name="Alvarado L."/>
            <person name="Arachchi H.M."/>
            <person name="Berlin A.M."/>
            <person name="Chapman S.B."/>
            <person name="Gainer-Dewar J."/>
            <person name="Goldberg J."/>
            <person name="Griggs A."/>
            <person name="Gujja S."/>
            <person name="Hansen M."/>
            <person name="Howarth C."/>
            <person name="Imamovic A."/>
            <person name="Ireland A."/>
            <person name="Larimer J."/>
            <person name="McCowan C."/>
            <person name="Murphy C."/>
            <person name="Pearson M."/>
            <person name="Poon T.W."/>
            <person name="Priest M."/>
            <person name="Roberts A."/>
            <person name="Saif S."/>
            <person name="Shea T."/>
            <person name="Sisk P."/>
            <person name="Sykes S."/>
            <person name="Wortman J."/>
            <person name="Nusbaum C."/>
            <person name="Birren B."/>
        </authorList>
    </citation>
    <scope>NUCLEOTIDE SEQUENCE [LARGE SCALE GENOMIC DNA]</scope>
    <source>
        <strain evidence="6">ATCC 38817</strain>
    </source>
</reference>
<dbReference type="GO" id="GO:0005829">
    <property type="term" value="C:cytosol"/>
    <property type="evidence" value="ECO:0007669"/>
    <property type="project" value="TreeGrafter"/>
</dbReference>
<dbReference type="Pfam" id="PF13516">
    <property type="entry name" value="LRR_6"/>
    <property type="match status" value="2"/>
</dbReference>
<evidence type="ECO:0000256" key="5">
    <source>
        <dbReference type="SAM" id="MobiDB-lite"/>
    </source>
</evidence>
<dbReference type="GO" id="GO:0031267">
    <property type="term" value="F:small GTPase binding"/>
    <property type="evidence" value="ECO:0007669"/>
    <property type="project" value="TreeGrafter"/>
</dbReference>
<feature type="region of interest" description="Disordered" evidence="5">
    <location>
        <begin position="974"/>
        <end position="997"/>
    </location>
</feature>
<protein>
    <submittedName>
        <fullName evidence="6">Uncharacterized protein</fullName>
    </submittedName>
</protein>
<proteinExistence type="predicted"/>
<dbReference type="GeneID" id="20527678"/>
<dbReference type="InterPro" id="IPR027038">
    <property type="entry name" value="RanGap"/>
</dbReference>
<feature type="region of interest" description="Disordered" evidence="5">
    <location>
        <begin position="256"/>
        <end position="390"/>
    </location>
</feature>